<keyword evidence="7 12" id="KW-0436">Ligase</keyword>
<accession>A0A420W905</accession>
<dbReference type="GO" id="GO:0071555">
    <property type="term" value="P:cell wall organization"/>
    <property type="evidence" value="ECO:0007669"/>
    <property type="project" value="UniProtKB-KW"/>
</dbReference>
<dbReference type="Pfam" id="PF02875">
    <property type="entry name" value="Mur_ligase_C"/>
    <property type="match status" value="1"/>
</dbReference>
<evidence type="ECO:0000313" key="12">
    <source>
        <dbReference type="EMBL" id="RKQ63811.1"/>
    </source>
</evidence>
<comment type="pathway">
    <text evidence="7 8">Cell wall biogenesis; peptidoglycan biosynthesis.</text>
</comment>
<gene>
    <name evidence="7" type="primary">murE</name>
    <name evidence="12" type="ORF">C7457_0695</name>
</gene>
<comment type="similarity">
    <text evidence="1 7">Belongs to the MurCDEF family. MurE subfamily.</text>
</comment>
<dbReference type="NCBIfam" id="NF001126">
    <property type="entry name" value="PRK00139.1-4"/>
    <property type="match status" value="1"/>
</dbReference>
<dbReference type="InterPro" id="IPR013221">
    <property type="entry name" value="Mur_ligase_cen"/>
</dbReference>
<feature type="domain" description="Mur ligase central" evidence="11">
    <location>
        <begin position="108"/>
        <end position="301"/>
    </location>
</feature>
<evidence type="ECO:0000256" key="3">
    <source>
        <dbReference type="ARBA" id="ARBA00022960"/>
    </source>
</evidence>
<dbReference type="GO" id="GO:0008765">
    <property type="term" value="F:UDP-N-acetylmuramoylalanyl-D-glutamate-2,6-diaminopimelate ligase activity"/>
    <property type="evidence" value="ECO:0007669"/>
    <property type="project" value="UniProtKB-UniRule"/>
</dbReference>
<keyword evidence="7" id="KW-0963">Cytoplasm</keyword>
<feature type="binding site" evidence="7">
    <location>
        <begin position="110"/>
        <end position="116"/>
    </location>
    <ligand>
        <name>ATP</name>
        <dbReference type="ChEBI" id="CHEBI:30616"/>
    </ligand>
</feature>
<evidence type="ECO:0000256" key="5">
    <source>
        <dbReference type="ARBA" id="ARBA00023306"/>
    </source>
</evidence>
<dbReference type="InterPro" id="IPR004101">
    <property type="entry name" value="Mur_ligase_C"/>
</dbReference>
<comment type="PTM">
    <text evidence="7">Carboxylation is probably crucial for Mg(2+) binding and, consequently, for the gamma-phosphate positioning of ATP.</text>
</comment>
<keyword evidence="4 7" id="KW-0573">Peptidoglycan synthesis</keyword>
<evidence type="ECO:0000313" key="13">
    <source>
        <dbReference type="Proteomes" id="UP000280881"/>
    </source>
</evidence>
<sequence length="476" mass="53271">MLLSHLLKPLSFPLEEEVEVTGIAEDSRQVEEGYLFFAYRGISSDGNDFIEDALERGCCAVITDSERSYRKLRGKLPVFLVSEPRKTLSLLSARFYGNPERKVRVIGITGTNGKTTTALLTFQALKRLSVKSGYVGTLGYGMSLDSLSPTGMTTPSPTTFFKILKEFADRGCCYVVCEVSSHGLELDRVFGVPFEVAVFTNLTPEHLDFHKDLFSYFLSKEKLFFSAKSSLINVDDRWGVALSALREIFPGISFTYGKAGDFKILEFRDGLLSLNFQGKVYQVPSSLRGDFNGYNLCASFSTLTLLGFEPEKVKDSFYGLRVPGRLEEVYPRVFVDYAHTPDALLKLLKTVSSFTEGRLITVFGCGGERDREKRAPMGRIAYELSDVVIITSDNPRGEDPQRIIADILKGIPSRENVFIIPDRKKAIEKALSIKGDNDVVVIAGKGHEDYQLIGKRKIPFKDQQVVKEFYERRGSC</sequence>
<name>A0A420W905_9BACT</name>
<evidence type="ECO:0000259" key="10">
    <source>
        <dbReference type="Pfam" id="PF02875"/>
    </source>
</evidence>
<evidence type="ECO:0000256" key="6">
    <source>
        <dbReference type="ARBA" id="ARBA00023316"/>
    </source>
</evidence>
<protein>
    <recommendedName>
        <fullName evidence="7">UDP-N-acetylmuramoyl-L-alanyl-D-glutamate--2,6-diaminopimelate ligase</fullName>
        <ecNumber evidence="7">6.3.2.13</ecNumber>
    </recommendedName>
    <alternativeName>
        <fullName evidence="7">Meso-A2pm-adding enzyme</fullName>
    </alternativeName>
    <alternativeName>
        <fullName evidence="7">Meso-diaminopimelate-adding enzyme</fullName>
    </alternativeName>
    <alternativeName>
        <fullName evidence="7">UDP-MurNAc-L-Ala-D-Glu:meso-diaminopimelate ligase</fullName>
    </alternativeName>
    <alternativeName>
        <fullName evidence="7">UDP-MurNAc-tripeptide synthetase</fullName>
    </alternativeName>
    <alternativeName>
        <fullName evidence="7">UDP-N-acetylmuramyl-tripeptide synthetase</fullName>
    </alternativeName>
</protein>
<feature type="modified residue" description="N6-carboxylysine" evidence="7">
    <location>
        <position position="220"/>
    </location>
</feature>
<feature type="short sequence motif" description="Meso-diaminopimelate recognition motif" evidence="7">
    <location>
        <begin position="393"/>
        <end position="396"/>
    </location>
</feature>
<dbReference type="Gene3D" id="3.90.190.20">
    <property type="entry name" value="Mur ligase, C-terminal domain"/>
    <property type="match status" value="1"/>
</dbReference>
<dbReference type="SUPFAM" id="SSF53244">
    <property type="entry name" value="MurD-like peptide ligases, peptide-binding domain"/>
    <property type="match status" value="1"/>
</dbReference>
<dbReference type="UniPathway" id="UPA00219"/>
<keyword evidence="5 7" id="KW-0131">Cell cycle</keyword>
<keyword evidence="13" id="KW-1185">Reference proteome</keyword>
<comment type="function">
    <text evidence="7">Catalyzes the addition of meso-diaminopimelic acid to the nucleotide precursor UDP-N-acetylmuramoyl-L-alanyl-D-glutamate (UMAG) in the biosynthesis of bacterial cell-wall peptidoglycan.</text>
</comment>
<proteinExistence type="inferred from homology"/>
<dbReference type="Proteomes" id="UP000280881">
    <property type="component" value="Unassembled WGS sequence"/>
</dbReference>
<keyword evidence="3 7" id="KW-0133">Cell shape</keyword>
<dbReference type="OrthoDB" id="9800958at2"/>
<keyword evidence="7" id="KW-0067">ATP-binding</keyword>
<dbReference type="Gene3D" id="3.40.1190.10">
    <property type="entry name" value="Mur-like, catalytic domain"/>
    <property type="match status" value="1"/>
</dbReference>
<dbReference type="Pfam" id="PF01225">
    <property type="entry name" value="Mur_ligase"/>
    <property type="match status" value="1"/>
</dbReference>
<evidence type="ECO:0000259" key="11">
    <source>
        <dbReference type="Pfam" id="PF08245"/>
    </source>
</evidence>
<dbReference type="SUPFAM" id="SSF63418">
    <property type="entry name" value="MurE/MurF N-terminal domain"/>
    <property type="match status" value="1"/>
</dbReference>
<dbReference type="Gene3D" id="3.40.1390.10">
    <property type="entry name" value="MurE/MurF, N-terminal domain"/>
    <property type="match status" value="1"/>
</dbReference>
<dbReference type="GO" id="GO:0005524">
    <property type="term" value="F:ATP binding"/>
    <property type="evidence" value="ECO:0007669"/>
    <property type="project" value="UniProtKB-UniRule"/>
</dbReference>
<dbReference type="InterPro" id="IPR036615">
    <property type="entry name" value="Mur_ligase_C_dom_sf"/>
</dbReference>
<dbReference type="GO" id="GO:0000287">
    <property type="term" value="F:magnesium ion binding"/>
    <property type="evidence" value="ECO:0007669"/>
    <property type="project" value="UniProtKB-UniRule"/>
</dbReference>
<evidence type="ECO:0000256" key="2">
    <source>
        <dbReference type="ARBA" id="ARBA00022618"/>
    </source>
</evidence>
<feature type="binding site" evidence="7">
    <location>
        <position position="27"/>
    </location>
    <ligand>
        <name>UDP-N-acetyl-alpha-D-muramoyl-L-alanyl-D-glutamate</name>
        <dbReference type="ChEBI" id="CHEBI:83900"/>
    </ligand>
</feature>
<dbReference type="GO" id="GO:0051301">
    <property type="term" value="P:cell division"/>
    <property type="evidence" value="ECO:0007669"/>
    <property type="project" value="UniProtKB-KW"/>
</dbReference>
<evidence type="ECO:0000256" key="8">
    <source>
        <dbReference type="RuleBase" id="RU004135"/>
    </source>
</evidence>
<feature type="binding site" evidence="7">
    <location>
        <position position="369"/>
    </location>
    <ligand>
        <name>meso-2,6-diaminopimelate</name>
        <dbReference type="ChEBI" id="CHEBI:57791"/>
    </ligand>
</feature>
<keyword evidence="7" id="KW-0547">Nucleotide-binding</keyword>
<keyword evidence="2 7" id="KW-0132">Cell division</keyword>
<keyword evidence="6 7" id="KW-0961">Cell wall biogenesis/degradation</keyword>
<feature type="binding site" evidence="7">
    <location>
        <begin position="153"/>
        <end position="154"/>
    </location>
    <ligand>
        <name>UDP-N-acetyl-alpha-D-muramoyl-L-alanyl-D-glutamate</name>
        <dbReference type="ChEBI" id="CHEBI:83900"/>
    </ligand>
</feature>
<evidence type="ECO:0000256" key="4">
    <source>
        <dbReference type="ARBA" id="ARBA00022984"/>
    </source>
</evidence>
<dbReference type="InterPro" id="IPR000713">
    <property type="entry name" value="Mur_ligase_N"/>
</dbReference>
<comment type="catalytic activity">
    <reaction evidence="7">
        <text>UDP-N-acetyl-alpha-D-muramoyl-L-alanyl-D-glutamate + meso-2,6-diaminopimelate + ATP = UDP-N-acetyl-alpha-D-muramoyl-L-alanyl-gamma-D-glutamyl-meso-2,6-diaminopimelate + ADP + phosphate + H(+)</text>
        <dbReference type="Rhea" id="RHEA:23676"/>
        <dbReference type="ChEBI" id="CHEBI:15378"/>
        <dbReference type="ChEBI" id="CHEBI:30616"/>
        <dbReference type="ChEBI" id="CHEBI:43474"/>
        <dbReference type="ChEBI" id="CHEBI:57791"/>
        <dbReference type="ChEBI" id="CHEBI:83900"/>
        <dbReference type="ChEBI" id="CHEBI:83905"/>
        <dbReference type="ChEBI" id="CHEBI:456216"/>
        <dbReference type="EC" id="6.3.2.13"/>
    </reaction>
</comment>
<dbReference type="InterPro" id="IPR035911">
    <property type="entry name" value="MurE/MurF_N"/>
</dbReference>
<dbReference type="InterPro" id="IPR036565">
    <property type="entry name" value="Mur-like_cat_sf"/>
</dbReference>
<feature type="binding site" evidence="7">
    <location>
        <position position="448"/>
    </location>
    <ligand>
        <name>meso-2,6-diaminopimelate</name>
        <dbReference type="ChEBI" id="CHEBI:57791"/>
    </ligand>
</feature>
<feature type="domain" description="Mur ligase N-terminal catalytic" evidence="9">
    <location>
        <begin position="19"/>
        <end position="96"/>
    </location>
</feature>
<feature type="domain" description="Mur ligase C-terminal" evidence="10">
    <location>
        <begin position="325"/>
        <end position="446"/>
    </location>
</feature>
<dbReference type="GO" id="GO:0008360">
    <property type="term" value="P:regulation of cell shape"/>
    <property type="evidence" value="ECO:0007669"/>
    <property type="project" value="UniProtKB-KW"/>
</dbReference>
<feature type="binding site" evidence="7">
    <location>
        <position position="444"/>
    </location>
    <ligand>
        <name>meso-2,6-diaminopimelate</name>
        <dbReference type="ChEBI" id="CHEBI:57791"/>
    </ligand>
</feature>
<dbReference type="PANTHER" id="PTHR23135">
    <property type="entry name" value="MUR LIGASE FAMILY MEMBER"/>
    <property type="match status" value="1"/>
</dbReference>
<reference evidence="12 13" key="1">
    <citation type="submission" date="2018-10" db="EMBL/GenBank/DDBJ databases">
        <title>Genomic Encyclopedia of Type Strains, Phase IV (KMG-IV): sequencing the most valuable type-strain genomes for metagenomic binning, comparative biology and taxonomic classification.</title>
        <authorList>
            <person name="Goeker M."/>
        </authorList>
    </citation>
    <scope>NUCLEOTIDE SEQUENCE [LARGE SCALE GENOMIC DNA]</scope>
    <source>
        <strain evidence="12 13">DSM 15521</strain>
    </source>
</reference>
<feature type="binding site" evidence="7">
    <location>
        <position position="188"/>
    </location>
    <ligand>
        <name>UDP-N-acetyl-alpha-D-muramoyl-L-alanyl-D-glutamate</name>
        <dbReference type="ChEBI" id="CHEBI:83900"/>
    </ligand>
</feature>
<dbReference type="Pfam" id="PF08245">
    <property type="entry name" value="Mur_ligase_M"/>
    <property type="match status" value="1"/>
</dbReference>
<comment type="caution">
    <text evidence="7">Lacks conserved residue(s) required for the propagation of feature annotation.</text>
</comment>
<comment type="subcellular location">
    <subcellularLocation>
        <location evidence="7 8">Cytoplasm</location>
    </subcellularLocation>
</comment>
<dbReference type="NCBIfam" id="TIGR01085">
    <property type="entry name" value="murE"/>
    <property type="match status" value="1"/>
</dbReference>
<dbReference type="PANTHER" id="PTHR23135:SF4">
    <property type="entry name" value="UDP-N-ACETYLMURAMOYL-L-ALANYL-D-GLUTAMATE--2,6-DIAMINOPIMELATE LIGASE MURE HOMOLOG, CHLOROPLASTIC"/>
    <property type="match status" value="1"/>
</dbReference>
<feature type="binding site" evidence="7">
    <location>
        <position position="180"/>
    </location>
    <ligand>
        <name>UDP-N-acetyl-alpha-D-muramoyl-L-alanyl-D-glutamate</name>
        <dbReference type="ChEBI" id="CHEBI:83900"/>
    </ligand>
</feature>
<organism evidence="12 13">
    <name type="scientific">Thermovibrio guaymasensis</name>
    <dbReference type="NCBI Taxonomy" id="240167"/>
    <lineage>
        <taxon>Bacteria</taxon>
        <taxon>Pseudomonadati</taxon>
        <taxon>Aquificota</taxon>
        <taxon>Aquificia</taxon>
        <taxon>Desulfurobacteriales</taxon>
        <taxon>Desulfurobacteriaceae</taxon>
        <taxon>Thermovibrio</taxon>
    </lineage>
</organism>
<comment type="cofactor">
    <cofactor evidence="7">
        <name>Mg(2+)</name>
        <dbReference type="ChEBI" id="CHEBI:18420"/>
    </cofactor>
</comment>
<dbReference type="EC" id="6.3.2.13" evidence="7"/>
<keyword evidence="7" id="KW-0460">Magnesium</keyword>
<evidence type="ECO:0000259" key="9">
    <source>
        <dbReference type="Pfam" id="PF01225"/>
    </source>
</evidence>
<dbReference type="GO" id="GO:0005737">
    <property type="term" value="C:cytoplasm"/>
    <property type="evidence" value="ECO:0007669"/>
    <property type="project" value="UniProtKB-SubCell"/>
</dbReference>
<dbReference type="AlphaFoldDB" id="A0A420W905"/>
<evidence type="ECO:0000256" key="1">
    <source>
        <dbReference type="ARBA" id="ARBA00005898"/>
    </source>
</evidence>
<comment type="caution">
    <text evidence="12">The sequence shown here is derived from an EMBL/GenBank/DDBJ whole genome shotgun (WGS) entry which is preliminary data.</text>
</comment>
<dbReference type="RefSeq" id="WP_121170048.1">
    <property type="nucleotide sequence ID" value="NZ_RBIE01000001.1"/>
</dbReference>
<dbReference type="GO" id="GO:0009252">
    <property type="term" value="P:peptidoglycan biosynthetic process"/>
    <property type="evidence" value="ECO:0007669"/>
    <property type="project" value="UniProtKB-UniRule"/>
</dbReference>
<dbReference type="EMBL" id="RBIE01000001">
    <property type="protein sequence ID" value="RKQ63811.1"/>
    <property type="molecule type" value="Genomic_DNA"/>
</dbReference>
<dbReference type="HAMAP" id="MF_00208">
    <property type="entry name" value="MurE"/>
    <property type="match status" value="1"/>
</dbReference>
<dbReference type="InterPro" id="IPR005761">
    <property type="entry name" value="UDP-N-AcMur-Glu-dNH2Pim_ligase"/>
</dbReference>
<evidence type="ECO:0000256" key="7">
    <source>
        <dbReference type="HAMAP-Rule" id="MF_00208"/>
    </source>
</evidence>
<dbReference type="SUPFAM" id="SSF53623">
    <property type="entry name" value="MurD-like peptide ligases, catalytic domain"/>
    <property type="match status" value="1"/>
</dbReference>
<feature type="binding site" evidence="7">
    <location>
        <begin position="393"/>
        <end position="396"/>
    </location>
    <ligand>
        <name>meso-2,6-diaminopimelate</name>
        <dbReference type="ChEBI" id="CHEBI:57791"/>
    </ligand>
</feature>